<protein>
    <recommendedName>
        <fullName evidence="3">LysM domain-containing protein</fullName>
    </recommendedName>
</protein>
<gene>
    <name evidence="4" type="ORF">MNB_SV-12-1497</name>
</gene>
<dbReference type="PROSITE" id="PS51782">
    <property type="entry name" value="LYSM"/>
    <property type="match status" value="1"/>
</dbReference>
<dbReference type="Gene3D" id="3.10.350.10">
    <property type="entry name" value="LysM domain"/>
    <property type="match status" value="1"/>
</dbReference>
<dbReference type="Pfam" id="PF01476">
    <property type="entry name" value="LysM"/>
    <property type="match status" value="1"/>
</dbReference>
<feature type="region of interest" description="Disordered" evidence="2">
    <location>
        <begin position="70"/>
        <end position="92"/>
    </location>
</feature>
<feature type="coiled-coil region" evidence="1">
    <location>
        <begin position="94"/>
        <end position="131"/>
    </location>
</feature>
<feature type="domain" description="LysM" evidence="3">
    <location>
        <begin position="158"/>
        <end position="207"/>
    </location>
</feature>
<name>A0A1W1CN09_9ZZZZ</name>
<keyword evidence="1" id="KW-0175">Coiled coil</keyword>
<accession>A0A1W1CN09</accession>
<organism evidence="4">
    <name type="scientific">hydrothermal vent metagenome</name>
    <dbReference type="NCBI Taxonomy" id="652676"/>
    <lineage>
        <taxon>unclassified sequences</taxon>
        <taxon>metagenomes</taxon>
        <taxon>ecological metagenomes</taxon>
    </lineage>
</organism>
<dbReference type="EMBL" id="FPHE01000160">
    <property type="protein sequence ID" value="SFV67082.1"/>
    <property type="molecule type" value="Genomic_DNA"/>
</dbReference>
<evidence type="ECO:0000259" key="3">
    <source>
        <dbReference type="PROSITE" id="PS51782"/>
    </source>
</evidence>
<dbReference type="InterPro" id="IPR036779">
    <property type="entry name" value="LysM_dom_sf"/>
</dbReference>
<dbReference type="InterPro" id="IPR018392">
    <property type="entry name" value="LysM"/>
</dbReference>
<proteinExistence type="predicted"/>
<sequence>MQKSLLKKLFFNIVLILGSNIVMADSMQKEIDSIILIDESNQSNIKQQAIIGCDNTLKIDEVKCSKKRNTDDSPIKIENLPKSDKLDNSRDEEMEKIKNKLNDIIKQLAELQTVKENNRELREQLKKITLIQKLVNQDKNSRNRAKEIKVLQVYSDHVIVKVQEGESLSKYAQKYYNDSSKYQAIYRANPDKIDKTLQIYIGDELIIPTSISFKYKDTESNTSIDEITIPLDDNEDSVVEEIVYIEES</sequence>
<reference evidence="4" key="1">
    <citation type="submission" date="2016-10" db="EMBL/GenBank/DDBJ databases">
        <authorList>
            <person name="de Groot N.N."/>
        </authorList>
    </citation>
    <scope>NUCLEOTIDE SEQUENCE</scope>
</reference>
<evidence type="ECO:0000313" key="4">
    <source>
        <dbReference type="EMBL" id="SFV67082.1"/>
    </source>
</evidence>
<evidence type="ECO:0000256" key="1">
    <source>
        <dbReference type="SAM" id="Coils"/>
    </source>
</evidence>
<evidence type="ECO:0000256" key="2">
    <source>
        <dbReference type="SAM" id="MobiDB-lite"/>
    </source>
</evidence>
<dbReference type="SMART" id="SM00257">
    <property type="entry name" value="LysM"/>
    <property type="match status" value="1"/>
</dbReference>
<dbReference type="AlphaFoldDB" id="A0A1W1CN09"/>